<accession>A0ABX5QGX0</accession>
<organism evidence="2 3">
    <name type="scientific">Leucobacter muris</name>
    <dbReference type="NCBI Taxonomy" id="1935379"/>
    <lineage>
        <taxon>Bacteria</taxon>
        <taxon>Bacillati</taxon>
        <taxon>Actinomycetota</taxon>
        <taxon>Actinomycetes</taxon>
        <taxon>Micrococcales</taxon>
        <taxon>Microbacteriaceae</taxon>
        <taxon>Leucobacter</taxon>
    </lineage>
</organism>
<dbReference type="EMBL" id="CP035037">
    <property type="protein sequence ID" value="QAB18223.1"/>
    <property type="molecule type" value="Genomic_DNA"/>
</dbReference>
<dbReference type="Pfam" id="PF07969">
    <property type="entry name" value="Amidohydro_3"/>
    <property type="match status" value="1"/>
</dbReference>
<dbReference type="Gene3D" id="3.10.310.70">
    <property type="match status" value="1"/>
</dbReference>
<proteinExistence type="predicted"/>
<keyword evidence="3" id="KW-1185">Reference proteome</keyword>
<dbReference type="SUPFAM" id="SSF51556">
    <property type="entry name" value="Metallo-dependent hydrolases"/>
    <property type="match status" value="1"/>
</dbReference>
<dbReference type="SUPFAM" id="SSF51338">
    <property type="entry name" value="Composite domain of metallo-dependent hydrolases"/>
    <property type="match status" value="1"/>
</dbReference>
<evidence type="ECO:0000259" key="1">
    <source>
        <dbReference type="Pfam" id="PF07969"/>
    </source>
</evidence>
<sequence length="566" mass="59930">MEFADTVLRGGRVYTLDEGFTVAQAIALRDGAVLATGGDDEVSDLIGPGTRVVELAGRAVLPGIDDSHLHGAAWGIGSPPYSLDLSYPAVRSIAEIVETVRGAAGTTPPGDWIVGQGWDVGYLRECLDGERAIPHRSDIDGVSPDHPVCLTDFSGHMVLVNSAALRLAGVDRDTVAPAGGVIDRDESGEPTGILREGAQDLVQSIIPRPDYETRKRAIADAVRRLNALGITAYTEPGLGPGGEGVLGGALGGDAIRAYEELVASGELTARVSVLMLPLAMGETADRLETRVREQQAGLGETDPRLLNVIGVKLFADGVPPNETAYMYEPYGPSQGHGALCVHGASEPLQEAELRRAIDAVHRLGLQAGVHVTGDHGIDITVDAFVEANERHPRDDARHYVIHGDFISDERLAQLGERGYGVNMNPGIKAQITDLMDSVVGEELSARQWPTRSAAESGATFCASSDAPVTAPDWLAGVAGMMTRRSKATGRVSGPEQRVGLETALRAYTTNAARQSFAERWRGSLEPGKVADLVVLDGDPASVDPERLTELRVDLTLFGGAPVYERG</sequence>
<dbReference type="Gene3D" id="2.30.40.10">
    <property type="entry name" value="Urease, subunit C, domain 1"/>
    <property type="match status" value="1"/>
</dbReference>
<name>A0ABX5QGX0_9MICO</name>
<feature type="domain" description="Amidohydrolase 3" evidence="1">
    <location>
        <begin position="51"/>
        <end position="563"/>
    </location>
</feature>
<reference evidence="2 3" key="1">
    <citation type="submission" date="2019-01" db="EMBL/GenBank/DDBJ databases">
        <title>Leucobacter muris sp. nov. isolated from the nose of a laboratory mouse.</title>
        <authorList>
            <person name="Benga L."/>
            <person name="Sproeer C."/>
            <person name="Schumann P."/>
            <person name="Verbarg S."/>
            <person name="Bunk B."/>
            <person name="Engelhardt E."/>
            <person name="Benten P.M."/>
            <person name="Sager M."/>
        </authorList>
    </citation>
    <scope>NUCLEOTIDE SEQUENCE [LARGE SCALE GENOMIC DNA]</scope>
    <source>
        <strain evidence="2 3">DSM 101948</strain>
    </source>
</reference>
<dbReference type="PANTHER" id="PTHR22642:SF2">
    <property type="entry name" value="PROTEIN LONG AFTER FAR-RED 3"/>
    <property type="match status" value="1"/>
</dbReference>
<dbReference type="InterPro" id="IPR033932">
    <property type="entry name" value="YtcJ-like"/>
</dbReference>
<evidence type="ECO:0000313" key="3">
    <source>
        <dbReference type="Proteomes" id="UP000285768"/>
    </source>
</evidence>
<dbReference type="PANTHER" id="PTHR22642">
    <property type="entry name" value="IMIDAZOLONEPROPIONASE"/>
    <property type="match status" value="1"/>
</dbReference>
<protein>
    <submittedName>
        <fullName evidence="2">Amidohydrolase</fullName>
    </submittedName>
</protein>
<dbReference type="CDD" id="cd01300">
    <property type="entry name" value="YtcJ_like"/>
    <property type="match status" value="1"/>
</dbReference>
<dbReference type="Gene3D" id="3.20.20.140">
    <property type="entry name" value="Metal-dependent hydrolases"/>
    <property type="match status" value="1"/>
</dbReference>
<evidence type="ECO:0000313" key="2">
    <source>
        <dbReference type="EMBL" id="QAB18223.1"/>
    </source>
</evidence>
<gene>
    <name evidence="2" type="ORF">Leucomu_10105</name>
</gene>
<dbReference type="InterPro" id="IPR032466">
    <property type="entry name" value="Metal_Hydrolase"/>
</dbReference>
<dbReference type="Proteomes" id="UP000285768">
    <property type="component" value="Chromosome"/>
</dbReference>
<dbReference type="RefSeq" id="WP_128387138.1">
    <property type="nucleotide sequence ID" value="NZ_CP035037.1"/>
</dbReference>
<dbReference type="InterPro" id="IPR011059">
    <property type="entry name" value="Metal-dep_hydrolase_composite"/>
</dbReference>
<dbReference type="InterPro" id="IPR013108">
    <property type="entry name" value="Amidohydro_3"/>
</dbReference>